<reference evidence="1" key="1">
    <citation type="submission" date="2022-06" db="EMBL/GenBank/DDBJ databases">
        <authorList>
            <person name="Goudenege D."/>
            <person name="Le Roux F."/>
        </authorList>
    </citation>
    <scope>NUCLEOTIDE SEQUENCE</scope>
    <source>
        <strain evidence="1">12-063</strain>
    </source>
</reference>
<dbReference type="Gene3D" id="3.10.129.10">
    <property type="entry name" value="Hotdog Thioesterase"/>
    <property type="match status" value="1"/>
</dbReference>
<sequence length="167" mass="18855">MVATILASFLVTLMTKLPAIDQLLPHQAPMILIDRALEVQSESIHCQVDIESHHLFFDPTTQSIPAYVGIEFMAQAIAAWSGYHSLIQSIQPPIGFLLGSRRYRALCDAFLKGQTLDIYAEQLMQDNGMAVFKARIEHQHQLLAECQLNVYVPSEQKLEEMKMRSQA</sequence>
<keyword evidence="2" id="KW-1185">Reference proteome</keyword>
<dbReference type="InterPro" id="IPR016776">
    <property type="entry name" value="ApeP-like_dehydratase"/>
</dbReference>
<protein>
    <submittedName>
        <fullName evidence="1">3-hydroxydecanoyl-(Acyl-carrier-protein) dehydratase, inferred for ABFAE pathway</fullName>
        <ecNumber evidence="1">4.2.1.59</ecNumber>
    </submittedName>
</protein>
<proteinExistence type="predicted"/>
<gene>
    <name evidence="1" type="ORF">VAE063_940021</name>
</gene>
<dbReference type="Pfam" id="PF22817">
    <property type="entry name" value="ApeP-like"/>
    <property type="match status" value="1"/>
</dbReference>
<dbReference type="InterPro" id="IPR029069">
    <property type="entry name" value="HotDog_dom_sf"/>
</dbReference>
<dbReference type="PIRSF" id="PIRSF020565">
    <property type="entry name" value="3Ho_Ac_ACP_DH_prd"/>
    <property type="match status" value="1"/>
</dbReference>
<dbReference type="SUPFAM" id="SSF54637">
    <property type="entry name" value="Thioesterase/thiol ester dehydrase-isomerase"/>
    <property type="match status" value="1"/>
</dbReference>
<name>A0ABM9FP03_9VIBR</name>
<dbReference type="GO" id="GO:0019171">
    <property type="term" value="F:(3R)-hydroxyacyl-[acyl-carrier-protein] dehydratase activity"/>
    <property type="evidence" value="ECO:0007669"/>
    <property type="project" value="UniProtKB-EC"/>
</dbReference>
<accession>A0ABM9FP03</accession>
<dbReference type="CDD" id="cd01289">
    <property type="entry name" value="FabA_like"/>
    <property type="match status" value="1"/>
</dbReference>
<keyword evidence="1" id="KW-0456">Lyase</keyword>
<dbReference type="EMBL" id="CALYLK010000135">
    <property type="protein sequence ID" value="CAH8222313.1"/>
    <property type="molecule type" value="Genomic_DNA"/>
</dbReference>
<comment type="caution">
    <text evidence="1">The sequence shown here is derived from an EMBL/GenBank/DDBJ whole genome shotgun (WGS) entry which is preliminary data.</text>
</comment>
<evidence type="ECO:0000313" key="1">
    <source>
        <dbReference type="EMBL" id="CAH8222313.1"/>
    </source>
</evidence>
<dbReference type="EC" id="4.2.1.59" evidence="1"/>
<evidence type="ECO:0000313" key="2">
    <source>
        <dbReference type="Proteomes" id="UP001152658"/>
    </source>
</evidence>
<organism evidence="1 2">
    <name type="scientific">Vibrio aestuarianus</name>
    <dbReference type="NCBI Taxonomy" id="28171"/>
    <lineage>
        <taxon>Bacteria</taxon>
        <taxon>Pseudomonadati</taxon>
        <taxon>Pseudomonadota</taxon>
        <taxon>Gammaproteobacteria</taxon>
        <taxon>Vibrionales</taxon>
        <taxon>Vibrionaceae</taxon>
        <taxon>Vibrio</taxon>
    </lineage>
</organism>
<dbReference type="Proteomes" id="UP001152658">
    <property type="component" value="Unassembled WGS sequence"/>
</dbReference>